<proteinExistence type="predicted"/>
<keyword evidence="1 4" id="KW-0378">Hydrolase</keyword>
<feature type="domain" description="Isochorismatase-like" evidence="2">
    <location>
        <begin position="6"/>
        <end position="181"/>
    </location>
</feature>
<dbReference type="Gene3D" id="3.40.50.850">
    <property type="entry name" value="Isochorismatase-like"/>
    <property type="match status" value="1"/>
</dbReference>
<evidence type="ECO:0000313" key="4">
    <source>
        <dbReference type="EMBL" id="STZ02655.1"/>
    </source>
</evidence>
<keyword evidence="5" id="KW-1185">Reference proteome</keyword>
<dbReference type="Pfam" id="PF00857">
    <property type="entry name" value="Isochorismatase"/>
    <property type="match status" value="1"/>
</dbReference>
<accession>A0A378QP68</accession>
<dbReference type="EMBL" id="UGQF01000001">
    <property type="protein sequence ID" value="STZ02655.1"/>
    <property type="molecule type" value="Genomic_DNA"/>
</dbReference>
<dbReference type="AlphaFoldDB" id="A0A378QP68"/>
<protein>
    <submittedName>
        <fullName evidence="3">Cysteine hydrolase</fullName>
    </submittedName>
    <submittedName>
        <fullName evidence="4">Isochorismatase family protein yecD</fullName>
        <ecNumber evidence="4">3.-.-.-</ecNumber>
    </submittedName>
</protein>
<evidence type="ECO:0000313" key="5">
    <source>
        <dbReference type="Proteomes" id="UP000190777"/>
    </source>
</evidence>
<evidence type="ECO:0000259" key="2">
    <source>
        <dbReference type="Pfam" id="PF00857"/>
    </source>
</evidence>
<reference evidence="4 6" key="2">
    <citation type="submission" date="2018-06" db="EMBL/GenBank/DDBJ databases">
        <authorList>
            <consortium name="Pathogen Informatics"/>
            <person name="Doyle S."/>
        </authorList>
    </citation>
    <scope>NUCLEOTIDE SEQUENCE [LARGE SCALE GENOMIC DNA]</scope>
    <source>
        <strain evidence="4 6">NCTC11012</strain>
    </source>
</reference>
<dbReference type="SUPFAM" id="SSF52499">
    <property type="entry name" value="Isochorismatase-like hydrolases"/>
    <property type="match status" value="1"/>
</dbReference>
<dbReference type="GO" id="GO:0016787">
    <property type="term" value="F:hydrolase activity"/>
    <property type="evidence" value="ECO:0007669"/>
    <property type="project" value="UniProtKB-KW"/>
</dbReference>
<dbReference type="InterPro" id="IPR036380">
    <property type="entry name" value="Isochorismatase-like_sf"/>
</dbReference>
<dbReference type="InterPro" id="IPR050272">
    <property type="entry name" value="Isochorismatase-like_hydrls"/>
</dbReference>
<evidence type="ECO:0000313" key="3">
    <source>
        <dbReference type="EMBL" id="OPH35533.1"/>
    </source>
</evidence>
<dbReference type="RefSeq" id="WP_079326346.1">
    <property type="nucleotide sequence ID" value="NZ_MXAP01000113.1"/>
</dbReference>
<gene>
    <name evidence="4" type="primary">yecD</name>
    <name evidence="3" type="ORF">B5J93_10615</name>
    <name evidence="4" type="ORF">NCTC11012_00882</name>
</gene>
<sequence length="187" mass="20822">MITTNTALLLIDLQQGFYDEAYWGGNRNNPNCEQVCFELLSHWREQDLPIFHIRHSSTTPQSRLHPTNQGFDWIELTQPQAHEAVITKHVNSSFIGTDLHEQLTKAGITTLVLAGLTTNHCVSTTARMASNLGFTTFVVSDGTATFDRVGFDGTCYDSETVHRVSLANLHGEFATVLTSDEILKLMP</sequence>
<dbReference type="Proteomes" id="UP000254618">
    <property type="component" value="Unassembled WGS sequence"/>
</dbReference>
<dbReference type="EC" id="3.-.-.-" evidence="4"/>
<dbReference type="PANTHER" id="PTHR43540:SF1">
    <property type="entry name" value="ISOCHORISMATASE HYDROLASE"/>
    <property type="match status" value="1"/>
</dbReference>
<dbReference type="Proteomes" id="UP000190777">
    <property type="component" value="Unassembled WGS sequence"/>
</dbReference>
<evidence type="ECO:0000313" key="6">
    <source>
        <dbReference type="Proteomes" id="UP000254618"/>
    </source>
</evidence>
<dbReference type="EMBL" id="MXAP01000113">
    <property type="protein sequence ID" value="OPH35533.1"/>
    <property type="molecule type" value="Genomic_DNA"/>
</dbReference>
<dbReference type="CDD" id="cd01014">
    <property type="entry name" value="nicotinamidase_related"/>
    <property type="match status" value="1"/>
</dbReference>
<dbReference type="PANTHER" id="PTHR43540">
    <property type="entry name" value="PEROXYUREIDOACRYLATE/UREIDOACRYLATE AMIDOHYDROLASE-RELATED"/>
    <property type="match status" value="1"/>
</dbReference>
<name>A0A378QP68_9GAMM</name>
<evidence type="ECO:0000256" key="1">
    <source>
        <dbReference type="ARBA" id="ARBA00022801"/>
    </source>
</evidence>
<organism evidence="4 6">
    <name type="scientific">Moraxella equi</name>
    <dbReference type="NCBI Taxonomy" id="60442"/>
    <lineage>
        <taxon>Bacteria</taxon>
        <taxon>Pseudomonadati</taxon>
        <taxon>Pseudomonadota</taxon>
        <taxon>Gammaproteobacteria</taxon>
        <taxon>Moraxellales</taxon>
        <taxon>Moraxellaceae</taxon>
        <taxon>Moraxella</taxon>
    </lineage>
</organism>
<reference evidence="3 5" key="1">
    <citation type="submission" date="2017-03" db="EMBL/GenBank/DDBJ databases">
        <title>Draft genome sequence of Moraxella equi CCUG 4950T type strain.</title>
        <authorList>
            <person name="Salva-Serra F."/>
            <person name="Engstrom-Jakobsson H."/>
            <person name="Thorell K."/>
            <person name="Jaen-Luchoro D."/>
            <person name="Gonzales-Siles L."/>
            <person name="Karlsson R."/>
            <person name="Yazdan S."/>
            <person name="Boulund F."/>
            <person name="Johnning A."/>
            <person name="Engstrand L."/>
            <person name="Kristiansson E."/>
            <person name="Moore E."/>
        </authorList>
    </citation>
    <scope>NUCLEOTIDE SEQUENCE [LARGE SCALE GENOMIC DNA]</scope>
    <source>
        <strain evidence="3 5">CCUG 4950</strain>
    </source>
</reference>
<dbReference type="InterPro" id="IPR000868">
    <property type="entry name" value="Isochorismatase-like_dom"/>
</dbReference>